<evidence type="ECO:0000313" key="7">
    <source>
        <dbReference type="Proteomes" id="UP000036932"/>
    </source>
</evidence>
<comment type="subcellular location">
    <subcellularLocation>
        <location evidence="5">Cell membrane</location>
        <topology evidence="5">Multi-pass membrane protein</topology>
    </subcellularLocation>
    <subcellularLocation>
        <location evidence="1">Membrane</location>
        <topology evidence="1">Multi-pass membrane protein</topology>
    </subcellularLocation>
</comment>
<evidence type="ECO:0000313" key="6">
    <source>
        <dbReference type="EMBL" id="KOR89829.1"/>
    </source>
</evidence>
<dbReference type="RefSeq" id="WP_054402842.1">
    <property type="nucleotide sequence ID" value="NZ_LIUT01000001.1"/>
</dbReference>
<proteinExistence type="inferred from homology"/>
<protein>
    <recommendedName>
        <fullName evidence="5">Probable membrane transporter protein</fullName>
    </recommendedName>
</protein>
<name>A0A0M1P727_9BACL</name>
<dbReference type="EMBL" id="LIUT01000001">
    <property type="protein sequence ID" value="KOR89829.1"/>
    <property type="molecule type" value="Genomic_DNA"/>
</dbReference>
<evidence type="ECO:0000256" key="5">
    <source>
        <dbReference type="RuleBase" id="RU363041"/>
    </source>
</evidence>
<comment type="caution">
    <text evidence="6">The sequence shown here is derived from an EMBL/GenBank/DDBJ whole genome shotgun (WGS) entry which is preliminary data.</text>
</comment>
<dbReference type="OrthoDB" id="5457526at2"/>
<dbReference type="Proteomes" id="UP000036932">
    <property type="component" value="Unassembled WGS sequence"/>
</dbReference>
<sequence length="248" mass="26354">MSIFITMLFLGGLLGFVGAGGSGFIIALLVTVFHIPVHTALGTSIAAMVFTMISGSISHIREKNAILSTGLAVGLFGAIGSYAGSFAARLMPEDRLVWCTAMMLFLSGLLIMLRTRMKLTPKPMLTSIHSSRFWMMALISGLITGGMSGVFGIGSTPFIQLALMVLFNLPITLAVGTTMMVIMPIALFGGLGYFQAGYIDGLLLLQVVAGTMIGSYIGAKFTNKAPRTLLRFSMILMPILGGTIMLLR</sequence>
<feature type="transmembrane region" description="Helical" evidence="5">
    <location>
        <begin position="133"/>
        <end position="153"/>
    </location>
</feature>
<dbReference type="PATRIC" id="fig|1705565.3.peg.4468"/>
<accession>A0A0M1P727</accession>
<dbReference type="Pfam" id="PF01925">
    <property type="entry name" value="TauE"/>
    <property type="match status" value="1"/>
</dbReference>
<keyword evidence="5" id="KW-1003">Cell membrane</keyword>
<feature type="transmembrane region" description="Helical" evidence="5">
    <location>
        <begin position="229"/>
        <end position="247"/>
    </location>
</feature>
<dbReference type="AlphaFoldDB" id="A0A0M1P727"/>
<feature type="transmembrane region" description="Helical" evidence="5">
    <location>
        <begin position="65"/>
        <end position="83"/>
    </location>
</feature>
<keyword evidence="4 5" id="KW-0472">Membrane</keyword>
<keyword evidence="7" id="KW-1185">Reference proteome</keyword>
<feature type="transmembrane region" description="Helical" evidence="5">
    <location>
        <begin position="198"/>
        <end position="217"/>
    </location>
</feature>
<dbReference type="PANTHER" id="PTHR43483:SF3">
    <property type="entry name" value="MEMBRANE TRANSPORTER PROTEIN HI_0806-RELATED"/>
    <property type="match status" value="1"/>
</dbReference>
<feature type="transmembrane region" description="Helical" evidence="5">
    <location>
        <begin position="159"/>
        <end position="186"/>
    </location>
</feature>
<gene>
    <name evidence="6" type="ORF">AM231_12240</name>
</gene>
<keyword evidence="2 5" id="KW-0812">Transmembrane</keyword>
<dbReference type="PANTHER" id="PTHR43483">
    <property type="entry name" value="MEMBRANE TRANSPORTER PROTEIN HI_0806-RELATED"/>
    <property type="match status" value="1"/>
</dbReference>
<evidence type="ECO:0000256" key="4">
    <source>
        <dbReference type="ARBA" id="ARBA00023136"/>
    </source>
</evidence>
<organism evidence="6 7">
    <name type="scientific">Paenibacillus solani</name>
    <dbReference type="NCBI Taxonomy" id="1705565"/>
    <lineage>
        <taxon>Bacteria</taxon>
        <taxon>Bacillati</taxon>
        <taxon>Bacillota</taxon>
        <taxon>Bacilli</taxon>
        <taxon>Bacillales</taxon>
        <taxon>Paenibacillaceae</taxon>
        <taxon>Paenibacillus</taxon>
    </lineage>
</organism>
<evidence type="ECO:0000256" key="1">
    <source>
        <dbReference type="ARBA" id="ARBA00004141"/>
    </source>
</evidence>
<dbReference type="InterPro" id="IPR002781">
    <property type="entry name" value="TM_pro_TauE-like"/>
</dbReference>
<reference evidence="7" key="1">
    <citation type="submission" date="2015-08" db="EMBL/GenBank/DDBJ databases">
        <title>Genome sequencing project for genomic taxonomy and phylogenomics of Bacillus-like bacteria.</title>
        <authorList>
            <person name="Liu B."/>
            <person name="Wang J."/>
            <person name="Zhu Y."/>
            <person name="Liu G."/>
            <person name="Chen Q."/>
            <person name="Chen Z."/>
            <person name="Lan J."/>
            <person name="Che J."/>
            <person name="Ge C."/>
            <person name="Shi H."/>
            <person name="Pan Z."/>
            <person name="Liu X."/>
        </authorList>
    </citation>
    <scope>NUCLEOTIDE SEQUENCE [LARGE SCALE GENOMIC DNA]</scope>
    <source>
        <strain evidence="7">FJAT-22460</strain>
    </source>
</reference>
<keyword evidence="3 5" id="KW-1133">Transmembrane helix</keyword>
<evidence type="ECO:0000256" key="3">
    <source>
        <dbReference type="ARBA" id="ARBA00022989"/>
    </source>
</evidence>
<dbReference type="GO" id="GO:0005886">
    <property type="term" value="C:plasma membrane"/>
    <property type="evidence" value="ECO:0007669"/>
    <property type="project" value="UniProtKB-SubCell"/>
</dbReference>
<comment type="similarity">
    <text evidence="5">Belongs to the 4-toluene sulfonate uptake permease (TSUP) (TC 2.A.102) family.</text>
</comment>
<feature type="transmembrane region" description="Helical" evidence="5">
    <location>
        <begin position="95"/>
        <end position="113"/>
    </location>
</feature>
<evidence type="ECO:0000256" key="2">
    <source>
        <dbReference type="ARBA" id="ARBA00022692"/>
    </source>
</evidence>
<feature type="transmembrane region" description="Helical" evidence="5">
    <location>
        <begin position="35"/>
        <end position="53"/>
    </location>
</feature>
<feature type="transmembrane region" description="Helical" evidence="5">
    <location>
        <begin position="7"/>
        <end position="29"/>
    </location>
</feature>